<evidence type="ECO:0000313" key="3">
    <source>
        <dbReference type="Proteomes" id="UP000297951"/>
    </source>
</evidence>
<dbReference type="Proteomes" id="UP000297951">
    <property type="component" value="Unassembled WGS sequence"/>
</dbReference>
<evidence type="ECO:0000313" key="2">
    <source>
        <dbReference type="EMBL" id="TFU22905.1"/>
    </source>
</evidence>
<protein>
    <submittedName>
        <fullName evidence="2">Uncharacterized protein</fullName>
    </submittedName>
</protein>
<reference evidence="2 3" key="1">
    <citation type="submission" date="2019-03" db="EMBL/GenBank/DDBJ databases">
        <title>Diversity of the mouse oral microbiome.</title>
        <authorList>
            <person name="Joseph S."/>
            <person name="Aduse-Opoku J."/>
            <person name="Curtis M."/>
            <person name="Wade W."/>
            <person name="Hashim A."/>
        </authorList>
    </citation>
    <scope>NUCLEOTIDE SEQUENCE [LARGE SCALE GENOMIC DNA]</scope>
    <source>
        <strain evidence="3">irhom_31</strain>
    </source>
</reference>
<sequence length="106" mass="11458">MAHWHATLKQAQGADEVEDTRTADEKEFDALVDDSYLWGHTNMLLAQIANAVNLGTALRGTVSQAPAEDYKPIGPTAITGALEPEKESNTFSSLSDLKSFLMGAYT</sequence>
<dbReference type="EMBL" id="SPQC01000012">
    <property type="protein sequence ID" value="TFU22905.1"/>
    <property type="molecule type" value="Genomic_DNA"/>
</dbReference>
<gene>
    <name evidence="2" type="ORF">E4U03_04630</name>
</gene>
<comment type="caution">
    <text evidence="2">The sequence shown here is derived from an EMBL/GenBank/DDBJ whole genome shotgun (WGS) entry which is preliminary data.</text>
</comment>
<name>A0A4Y9F4C9_9MICC</name>
<accession>A0A4Y9F4C9</accession>
<feature type="region of interest" description="Disordered" evidence="1">
    <location>
        <begin position="1"/>
        <end position="22"/>
    </location>
</feature>
<dbReference type="AlphaFoldDB" id="A0A4Y9F4C9"/>
<evidence type="ECO:0000256" key="1">
    <source>
        <dbReference type="SAM" id="MobiDB-lite"/>
    </source>
</evidence>
<proteinExistence type="predicted"/>
<organism evidence="2 3">
    <name type="scientific">Rothia nasimurium</name>
    <dbReference type="NCBI Taxonomy" id="85336"/>
    <lineage>
        <taxon>Bacteria</taxon>
        <taxon>Bacillati</taxon>
        <taxon>Actinomycetota</taxon>
        <taxon>Actinomycetes</taxon>
        <taxon>Micrococcales</taxon>
        <taxon>Micrococcaceae</taxon>
        <taxon>Rothia</taxon>
    </lineage>
</organism>
<dbReference type="RefSeq" id="WP_135011944.1">
    <property type="nucleotide sequence ID" value="NZ_JADGLK010000012.1"/>
</dbReference>